<evidence type="ECO:0000256" key="1">
    <source>
        <dbReference type="SAM" id="Phobius"/>
    </source>
</evidence>
<organism evidence="2">
    <name type="scientific">marine sediment metagenome</name>
    <dbReference type="NCBI Taxonomy" id="412755"/>
    <lineage>
        <taxon>unclassified sequences</taxon>
        <taxon>metagenomes</taxon>
        <taxon>ecological metagenomes</taxon>
    </lineage>
</organism>
<dbReference type="AlphaFoldDB" id="X1QFG5"/>
<proteinExistence type="predicted"/>
<accession>X1QFG5</accession>
<gene>
    <name evidence="2" type="ORF">S06H3_65266</name>
</gene>
<evidence type="ECO:0000313" key="2">
    <source>
        <dbReference type="EMBL" id="GAI66938.1"/>
    </source>
</evidence>
<feature type="non-terminal residue" evidence="2">
    <location>
        <position position="1"/>
    </location>
</feature>
<dbReference type="EMBL" id="BARV01043879">
    <property type="protein sequence ID" value="GAI66938.1"/>
    <property type="molecule type" value="Genomic_DNA"/>
</dbReference>
<name>X1QFG5_9ZZZZ</name>
<sequence length="69" mass="7937">IYAPSMTDWWPYLISTFTYTNNGTEIITTHTNTTSAAGVPWLAFVIIIVSTLGLMQFLLRRQSRREKIE</sequence>
<keyword evidence="1" id="KW-0812">Transmembrane</keyword>
<reference evidence="2" key="1">
    <citation type="journal article" date="2014" name="Front. Microbiol.">
        <title>High frequency of phylogenetically diverse reductive dehalogenase-homologous genes in deep subseafloor sedimentary metagenomes.</title>
        <authorList>
            <person name="Kawai M."/>
            <person name="Futagami T."/>
            <person name="Toyoda A."/>
            <person name="Takaki Y."/>
            <person name="Nishi S."/>
            <person name="Hori S."/>
            <person name="Arai W."/>
            <person name="Tsubouchi T."/>
            <person name="Morono Y."/>
            <person name="Uchiyama I."/>
            <person name="Ito T."/>
            <person name="Fujiyama A."/>
            <person name="Inagaki F."/>
            <person name="Takami H."/>
        </authorList>
    </citation>
    <scope>NUCLEOTIDE SEQUENCE</scope>
    <source>
        <strain evidence="2">Expedition CK06-06</strain>
    </source>
</reference>
<feature type="transmembrane region" description="Helical" evidence="1">
    <location>
        <begin position="39"/>
        <end position="59"/>
    </location>
</feature>
<protein>
    <submittedName>
        <fullName evidence="2">Uncharacterized protein</fullName>
    </submittedName>
</protein>
<comment type="caution">
    <text evidence="2">The sequence shown here is derived from an EMBL/GenBank/DDBJ whole genome shotgun (WGS) entry which is preliminary data.</text>
</comment>
<keyword evidence="1" id="KW-1133">Transmembrane helix</keyword>
<keyword evidence="1" id="KW-0472">Membrane</keyword>